<evidence type="ECO:0000313" key="1">
    <source>
        <dbReference type="EMBL" id="WAK73615.1"/>
    </source>
</evidence>
<reference evidence="1" key="1">
    <citation type="submission" date="2021-12" db="EMBL/GenBank/DDBJ databases">
        <title>Study of the virome of Phytophthora palustris.</title>
        <authorList>
            <person name="Botella L."/>
            <person name="Jung T."/>
        </authorList>
    </citation>
    <scope>NUCLEOTIDE SEQUENCE</scope>
    <source>
        <strain evidence="1">SU0987</strain>
    </source>
</reference>
<protein>
    <submittedName>
        <fullName evidence="1">Capsid protein</fullName>
    </submittedName>
</protein>
<dbReference type="Pfam" id="PF05518">
    <property type="entry name" value="Totivirus_coat"/>
    <property type="match status" value="1"/>
</dbReference>
<name>A0A9E8YZL9_9VIRU</name>
<dbReference type="InterPro" id="IPR008871">
    <property type="entry name" value="Totivirus_coat"/>
</dbReference>
<proteinExistence type="predicted"/>
<sequence length="766" mass="82145">MSHFTLEPTREAKSILHLTDVMTAGANTPLKVGISRSYRNVVTTSAVINGRHQTGTGISVYEIAGRSMSDKLATQYGGDVACYPLTCEYPAFKAEEFASAAKKNHKFGGNFTYFDFAAIVETLGAAVAYYSIQHRLSGEVISGGAETRIRVLNMLTPDVIASNSSVFVTRMLDTQLCPSNFYALSQVCARTGSTIVTDMVTTDDQQRALLLPCKDGALAMACVELLLILAGQYASIGEEACFMYALARGLHSTLTVIGHTNEGGLTREVLRSGSFVPSYGGFRLSMEVSGLPRPISSDPANITHWVDTILLTTAAAVAACDPLTELDGRMYPTVYTSMASKEFDVETPEVLASDQTVDLDAIDLGRQIAADYWNFASNYSKALGLLMCGTTGSDAVATHMCAAISGRCGKPLNHLKFRAVAPYYWIEPTGLIHLSAADFPAVREGFCQIAEHGKKSGMRYMELLAVNANDHMTMQYTAKYKCARACGAVLFHSLSTEDGLANTVMHGMDPSKALFTGGGDDNTSPDAKFDKDADFAAYLWGRGHSAIPPPAEFMYLGRGIRFESALARMVDTGRFGSAVDTFWARADELEQTITIEVSKLVPLPSSKYLVFNPKVTRCRTKQARALAAQRLFASRAVGRPVASKSKCDLGLDNALDAVQLLASAASGASLEAARDVMDGEQPVKIAATLSERAFAAGTTPVVATTVRQVPGGRALPRVYQPAPQNAAHRPTREAQGIAYEVNDPANVEAEVQQEAHADDAVTGEAP</sequence>
<dbReference type="EMBL" id="OL795382">
    <property type="protein sequence ID" value="WAK73615.1"/>
    <property type="molecule type" value="Genomic_RNA"/>
</dbReference>
<organism evidence="1">
    <name type="scientific">Phytophthora palustris toti-like virus 5-2</name>
    <dbReference type="NCBI Taxonomy" id="2976317"/>
    <lineage>
        <taxon>Viruses</taxon>
        <taxon>Riboviria</taxon>
        <taxon>Orthornavirae</taxon>
        <taxon>Duplornaviricota</taxon>
        <taxon>Chrymotiviricetes</taxon>
        <taxon>Ghabrivirales</taxon>
        <taxon>Totiviridae</taxon>
    </lineage>
</organism>
<accession>A0A9E8YZL9</accession>